<feature type="transmembrane region" description="Helical" evidence="2">
    <location>
        <begin position="768"/>
        <end position="786"/>
    </location>
</feature>
<organism evidence="5 6">
    <name type="scientific">Pedobacter steynii</name>
    <dbReference type="NCBI Taxonomy" id="430522"/>
    <lineage>
        <taxon>Bacteria</taxon>
        <taxon>Pseudomonadati</taxon>
        <taxon>Bacteroidota</taxon>
        <taxon>Sphingobacteriia</taxon>
        <taxon>Sphingobacteriales</taxon>
        <taxon>Sphingobacteriaceae</taxon>
        <taxon>Pedobacter</taxon>
    </lineage>
</organism>
<keyword evidence="6" id="KW-1185">Reference proteome</keyword>
<evidence type="ECO:0000256" key="2">
    <source>
        <dbReference type="SAM" id="Phobius"/>
    </source>
</evidence>
<feature type="chain" id="PRO_5009098283" evidence="3">
    <location>
        <begin position="26"/>
        <end position="977"/>
    </location>
</feature>
<accession>A0A1D7QBU8</accession>
<dbReference type="SUPFAM" id="SSF63829">
    <property type="entry name" value="Calcium-dependent phosphotriesterase"/>
    <property type="match status" value="1"/>
</dbReference>
<proteinExistence type="predicted"/>
<keyword evidence="1" id="KW-0597">Phosphoprotein</keyword>
<keyword evidence="2" id="KW-0472">Membrane</keyword>
<dbReference type="AlphaFoldDB" id="A0A1D7QBU8"/>
<feature type="domain" description="HTH luxR-type" evidence="4">
    <location>
        <begin position="910"/>
        <end position="967"/>
    </location>
</feature>
<reference evidence="5 6" key="1">
    <citation type="submission" date="2016-08" db="EMBL/GenBank/DDBJ databases">
        <authorList>
            <person name="Seilhamer J.J."/>
        </authorList>
    </citation>
    <scope>NUCLEOTIDE SEQUENCE [LARGE SCALE GENOMIC DNA]</scope>
    <source>
        <strain evidence="5 6">DX4</strain>
    </source>
</reference>
<dbReference type="InterPro" id="IPR036388">
    <property type="entry name" value="WH-like_DNA-bd_sf"/>
</dbReference>
<name>A0A1D7QBU8_9SPHI</name>
<feature type="signal peptide" evidence="3">
    <location>
        <begin position="1"/>
        <end position="25"/>
    </location>
</feature>
<dbReference type="InterPro" id="IPR000792">
    <property type="entry name" value="Tscrpt_reg_LuxR_C"/>
</dbReference>
<dbReference type="Gene3D" id="2.130.10.10">
    <property type="entry name" value="YVTN repeat-like/Quinoprotein amine dehydrogenase"/>
    <property type="match status" value="3"/>
</dbReference>
<sequence>MGKPLLLFTLSFLSFFPGFSFLSQAQDQMASPQIVNYNNEQYKAGIQNWDLAQDKNGILYFGNNEGLLSFNGAFWNLVRLPNFTSVRSIEIDSKNRIFVGGQDEAGYFFPDDHGVLKYHSIVSLIPEKYRKFADIWNVSILNDEVIFRTTTAIIHYKDGAVKVYKPEVSWEFAGQANGQLFAHSKGKGLMVYEDNVWKPYCSDPVLNNSAVTAIMKYGKDTLLVSTLKNGLFLMKDKKLIAKKTSLDGIFYNDRIYYAKEMEGDKYLIGTTSGGVMILSKSGKLVQRYTYKQGLQNNNVRGCIIDNNKNLWLALDDGIDYIAINSAVKNIFPDKNKQITSYAVAGFNNHLYIGTSNGLYVAPIESGLKDLSLSKGVFREVSNTKGQVWSLSELNGHLLMGHEDGFSVIERDIARQIYSVPGTWLFQPVSNVFPSADIIAGSYLGLQKISYQNGNFINGNKVEGITESLRFIAFDNDNQVWASHPYHGVYKIELSPDYKRITKSVLYTDKQGLPSWMYNYVFKVKNRVVIATEQGVYEYDAAGNKFKPFPLLNTALKGMPIQYLKEDSKGNVWFVSNKKVGVLDFTRPRGNLPFSVHYFPQLDGKVVGGFESIYVMNAENVFIGANKGAYHLNYTKYLENISRPKLVMGTIRLIGKTDSVIFGGYYMKKNDLSTSQDPASALRLSNTFNSLHFEYSSTLFEHQKNIEFSYQLTGFDKSWSPWAQKTEKDYTNLPAGKYTFTVKARNSVGNESEPVSYSFEVLPAWYQSVWAYILYLLLVGLIIYLFFKWQKKKHILAQAKLSYLHQLEMDRSEKEIVRLEYEKLEADVDYKNRELSTMTMHLVQRGKVLAKIKDVISTVIKNHDINDSSPSFRHLIRLIRDVEKSDQDWDNFSMHFNSVNADFFNRLKDLYPDLTPNELKLSAYLKMNLSTKEIAQLMNITIKAVEVGRYRLRKKLRLMPETNLYDFLITISRSDVAG</sequence>
<dbReference type="InterPro" id="IPR013783">
    <property type="entry name" value="Ig-like_fold"/>
</dbReference>
<evidence type="ECO:0000256" key="1">
    <source>
        <dbReference type="ARBA" id="ARBA00022553"/>
    </source>
</evidence>
<dbReference type="PANTHER" id="PTHR43547">
    <property type="entry name" value="TWO-COMPONENT HISTIDINE KINASE"/>
    <property type="match status" value="1"/>
</dbReference>
<keyword evidence="3" id="KW-0732">Signal</keyword>
<evidence type="ECO:0000313" key="6">
    <source>
        <dbReference type="Proteomes" id="UP000094313"/>
    </source>
</evidence>
<dbReference type="EMBL" id="CP017141">
    <property type="protein sequence ID" value="AOM76153.1"/>
    <property type="molecule type" value="Genomic_DNA"/>
</dbReference>
<dbReference type="Gene3D" id="2.60.40.10">
    <property type="entry name" value="Immunoglobulins"/>
    <property type="match status" value="1"/>
</dbReference>
<evidence type="ECO:0000259" key="4">
    <source>
        <dbReference type="SMART" id="SM00421"/>
    </source>
</evidence>
<evidence type="ECO:0000313" key="5">
    <source>
        <dbReference type="EMBL" id="AOM76153.1"/>
    </source>
</evidence>
<dbReference type="Proteomes" id="UP000094313">
    <property type="component" value="Chromosome"/>
</dbReference>
<dbReference type="SMART" id="SM00421">
    <property type="entry name" value="HTH_LUXR"/>
    <property type="match status" value="1"/>
</dbReference>
<dbReference type="InterPro" id="IPR016032">
    <property type="entry name" value="Sig_transdc_resp-reg_C-effctor"/>
</dbReference>
<keyword evidence="2" id="KW-0812">Transmembrane</keyword>
<dbReference type="KEGG" id="psty:BFS30_02615"/>
<dbReference type="GO" id="GO:0000155">
    <property type="term" value="F:phosphorelay sensor kinase activity"/>
    <property type="evidence" value="ECO:0007669"/>
    <property type="project" value="TreeGrafter"/>
</dbReference>
<protein>
    <submittedName>
        <fullName evidence="5">Transcriptional regulator</fullName>
    </submittedName>
</protein>
<keyword evidence="2" id="KW-1133">Transmembrane helix</keyword>
<evidence type="ECO:0000256" key="3">
    <source>
        <dbReference type="SAM" id="SignalP"/>
    </source>
</evidence>
<dbReference type="OrthoDB" id="9809670at2"/>
<gene>
    <name evidence="5" type="ORF">BFS30_02615</name>
</gene>
<dbReference type="SUPFAM" id="SSF46894">
    <property type="entry name" value="C-terminal effector domain of the bipartite response regulators"/>
    <property type="match status" value="1"/>
</dbReference>
<dbReference type="GO" id="GO:0006355">
    <property type="term" value="P:regulation of DNA-templated transcription"/>
    <property type="evidence" value="ECO:0007669"/>
    <property type="project" value="InterPro"/>
</dbReference>
<dbReference type="RefSeq" id="WP_069377849.1">
    <property type="nucleotide sequence ID" value="NZ_CP017141.1"/>
</dbReference>
<dbReference type="Gene3D" id="1.10.10.10">
    <property type="entry name" value="Winged helix-like DNA-binding domain superfamily/Winged helix DNA-binding domain"/>
    <property type="match status" value="1"/>
</dbReference>
<dbReference type="InterPro" id="IPR015943">
    <property type="entry name" value="WD40/YVTN_repeat-like_dom_sf"/>
</dbReference>
<dbReference type="GO" id="GO:0003677">
    <property type="term" value="F:DNA binding"/>
    <property type="evidence" value="ECO:0007669"/>
    <property type="project" value="InterPro"/>
</dbReference>
<dbReference type="Pfam" id="PF07495">
    <property type="entry name" value="Y_Y_Y"/>
    <property type="match status" value="1"/>
</dbReference>
<dbReference type="PANTHER" id="PTHR43547:SF2">
    <property type="entry name" value="HYBRID SIGNAL TRANSDUCTION HISTIDINE KINASE C"/>
    <property type="match status" value="1"/>
</dbReference>
<dbReference type="InterPro" id="IPR011123">
    <property type="entry name" value="Y_Y_Y"/>
</dbReference>